<comment type="caution">
    <text evidence="1">The sequence shown here is derived from an EMBL/GenBank/DDBJ whole genome shotgun (WGS) entry which is preliminary data.</text>
</comment>
<dbReference type="RefSeq" id="WP_055118240.1">
    <property type="nucleotide sequence ID" value="NZ_JACKTU010000025.1"/>
</dbReference>
<dbReference type="Proteomes" id="UP000297792">
    <property type="component" value="Unassembled WGS sequence"/>
</dbReference>
<accession>A0A1X2AJQ5</accession>
<sequence length="108" mass="12181">MTSPWSGLDADTTNDKLYLDPAVIPEIDRVYTPYDESLQTLINDSLDETTGYFGKDGGPNTLAPVLQKLFDQRGKQLTEYLQEQQTQAHDFVKTARDAAEAMRTHEND</sequence>
<dbReference type="GeneID" id="98803265"/>
<evidence type="ECO:0000313" key="2">
    <source>
        <dbReference type="Proteomes" id="UP000297792"/>
    </source>
</evidence>
<dbReference type="EMBL" id="RWKA01000008">
    <property type="protein sequence ID" value="TGB41372.1"/>
    <property type="molecule type" value="Genomic_DNA"/>
</dbReference>
<protein>
    <recommendedName>
        <fullName evidence="3">PE domain-containing protein</fullName>
    </recommendedName>
</protein>
<gene>
    <name evidence="1" type="ORF">EJD98_15715</name>
</gene>
<proteinExistence type="predicted"/>
<name>A0A1X2AJQ5_MYCPR</name>
<organism evidence="1 2">
    <name type="scientific">Mycolicibacterium peregrinum</name>
    <name type="common">Mycobacterium peregrinum</name>
    <dbReference type="NCBI Taxonomy" id="43304"/>
    <lineage>
        <taxon>Bacteria</taxon>
        <taxon>Bacillati</taxon>
        <taxon>Actinomycetota</taxon>
        <taxon>Actinomycetes</taxon>
        <taxon>Mycobacteriales</taxon>
        <taxon>Mycobacteriaceae</taxon>
        <taxon>Mycolicibacterium</taxon>
    </lineage>
</organism>
<dbReference type="OrthoDB" id="4730604at2"/>
<dbReference type="AlphaFoldDB" id="A0A1X2AJQ5"/>
<keyword evidence="2" id="KW-1185">Reference proteome</keyword>
<reference evidence="1 2" key="1">
    <citation type="submission" date="2018-12" db="EMBL/GenBank/DDBJ databases">
        <title>Draft genome sequences of Mycolicibacterium peregrinum isolated from a pig with lymphadenitis and from soil on the same Japanese pig farm.</title>
        <authorList>
            <person name="Komatsu T."/>
            <person name="Ohya K."/>
            <person name="Sawai K."/>
            <person name="Odoi J.O."/>
            <person name="Otsu K."/>
            <person name="Ota A."/>
            <person name="Ito T."/>
            <person name="Kawai M."/>
            <person name="Maruyama F."/>
        </authorList>
    </citation>
    <scope>NUCLEOTIDE SEQUENCE [LARGE SCALE GENOMIC DNA]</scope>
    <source>
        <strain evidence="1 2">138</strain>
    </source>
</reference>
<evidence type="ECO:0000313" key="1">
    <source>
        <dbReference type="EMBL" id="TGB41372.1"/>
    </source>
</evidence>
<evidence type="ECO:0008006" key="3">
    <source>
        <dbReference type="Google" id="ProtNLM"/>
    </source>
</evidence>